<dbReference type="InterPro" id="IPR015942">
    <property type="entry name" value="Asp/Glu/hydantoin_racemase"/>
</dbReference>
<comment type="caution">
    <text evidence="3">The sequence shown here is derived from an EMBL/GenBank/DDBJ whole genome shotgun (WGS) entry which is preliminary data.</text>
</comment>
<comment type="similarity">
    <text evidence="1">Belongs to the OsmC/Ohr family.</text>
</comment>
<dbReference type="PANTHER" id="PTHR33797:SF2">
    <property type="entry name" value="ORGANIC HYDROPEROXIDE RESISTANCE PROTEIN-LIKE"/>
    <property type="match status" value="1"/>
</dbReference>
<dbReference type="Pfam" id="PF01177">
    <property type="entry name" value="Asp_Glu_race"/>
    <property type="match status" value="1"/>
</dbReference>
<gene>
    <name evidence="3" type="ORF">QF206_08615</name>
</gene>
<name>A0AAW6T5H9_9MICO</name>
<accession>A0AAW6T5H9</accession>
<dbReference type="Gene3D" id="3.40.50.12500">
    <property type="match status" value="1"/>
</dbReference>
<keyword evidence="4" id="KW-1185">Reference proteome</keyword>
<dbReference type="NCBIfam" id="TIGR03561">
    <property type="entry name" value="organ_hyd_perox"/>
    <property type="match status" value="1"/>
</dbReference>
<dbReference type="EMBL" id="JASATX010000003">
    <property type="protein sequence ID" value="MDI2099022.1"/>
    <property type="molecule type" value="Genomic_DNA"/>
</dbReference>
<dbReference type="AlphaFoldDB" id="A0AAW6T5H9"/>
<dbReference type="Gene3D" id="3.30.300.20">
    <property type="match status" value="1"/>
</dbReference>
<dbReference type="SUPFAM" id="SSF82784">
    <property type="entry name" value="OsmC-like"/>
    <property type="match status" value="1"/>
</dbReference>
<dbReference type="InterPro" id="IPR015946">
    <property type="entry name" value="KH_dom-like_a/b"/>
</dbReference>
<dbReference type="PANTHER" id="PTHR33797">
    <property type="entry name" value="ORGANIC HYDROPEROXIDE RESISTANCE PROTEIN-LIKE"/>
    <property type="match status" value="1"/>
</dbReference>
<dbReference type="RefSeq" id="WP_281488807.1">
    <property type="nucleotide sequence ID" value="NZ_JASATX010000003.1"/>
</dbReference>
<comment type="similarity">
    <text evidence="2">Belongs to the HyuE racemase family.</text>
</comment>
<evidence type="ECO:0000256" key="2">
    <source>
        <dbReference type="ARBA" id="ARBA00038414"/>
    </source>
</evidence>
<evidence type="ECO:0000256" key="1">
    <source>
        <dbReference type="ARBA" id="ARBA00007378"/>
    </source>
</evidence>
<dbReference type="GO" id="GO:0006979">
    <property type="term" value="P:response to oxidative stress"/>
    <property type="evidence" value="ECO:0007669"/>
    <property type="project" value="InterPro"/>
</dbReference>
<sequence>MTENSKRRVLYQSFTDPAHHGAYLARLDTYLKRIASPGIQFEIRGMRPADVDAGRLGELRCGVQSVAGVIEAEREGFDAVLIGHFQDAALYEAKTAVDIPVVGYGEAAMLQATLLGSRIGILTIDRAHLAWKREQIRRYGLESRVVGIRSIEMTPAEAARAFDDRASYEAIRERYLAEAERLVADHDVDVVLSAGGLFGLLSADDPELQLEGVAFANSTLLAVKQLEASLAIHDASSSGRSRTFAKATPRIVDEFTALVEAGSVAFDAAQYKAERAQEQPVPTQPALSYTASATADGNGRNGRVRTSDGALDVELRIPEALGGKGGGSNPEQLIASGYAGCFMSALDSEARKARLKLVEPSVNARVTIAMGENGFELSAHLTANLPGLDRADAAALVEAAHKRCPVSKALKGGTSIRIDFDTALGSGDGPSAAGSEAAEAGALTGAS</sequence>
<dbReference type="InterPro" id="IPR036102">
    <property type="entry name" value="OsmC/Ohrsf"/>
</dbReference>
<dbReference type="InterPro" id="IPR003718">
    <property type="entry name" value="OsmC/Ohr_fam"/>
</dbReference>
<reference evidence="3 4" key="1">
    <citation type="submission" date="2023-04" db="EMBL/GenBank/DDBJ databases">
        <title>Klugiella caeni sp. nov. isolated from the sludge of biochemical tank.</title>
        <authorList>
            <person name="Geng K."/>
        </authorList>
    </citation>
    <scope>NUCLEOTIDE SEQUENCE [LARGE SCALE GENOMIC DNA]</scope>
    <source>
        <strain evidence="3 4">YN-L-19</strain>
    </source>
</reference>
<dbReference type="Proteomes" id="UP001321506">
    <property type="component" value="Unassembled WGS sequence"/>
</dbReference>
<dbReference type="GO" id="GO:0047661">
    <property type="term" value="F:amino-acid racemase activity"/>
    <property type="evidence" value="ECO:0007669"/>
    <property type="project" value="InterPro"/>
</dbReference>
<dbReference type="InterPro" id="IPR053714">
    <property type="entry name" value="Iso_Racemase_Enz_sf"/>
</dbReference>
<dbReference type="InterPro" id="IPR019953">
    <property type="entry name" value="OHR"/>
</dbReference>
<dbReference type="Gene3D" id="2.20.25.10">
    <property type="match status" value="1"/>
</dbReference>
<organism evidence="3 4">
    <name type="scientific">Ruicaihuangia caeni</name>
    <dbReference type="NCBI Taxonomy" id="3042517"/>
    <lineage>
        <taxon>Bacteria</taxon>
        <taxon>Bacillati</taxon>
        <taxon>Actinomycetota</taxon>
        <taxon>Actinomycetes</taxon>
        <taxon>Micrococcales</taxon>
        <taxon>Microbacteriaceae</taxon>
        <taxon>Ruicaihuangia</taxon>
    </lineage>
</organism>
<dbReference type="Pfam" id="PF02566">
    <property type="entry name" value="OsmC"/>
    <property type="match status" value="1"/>
</dbReference>
<proteinExistence type="inferred from homology"/>
<evidence type="ECO:0000313" key="3">
    <source>
        <dbReference type="EMBL" id="MDI2099022.1"/>
    </source>
</evidence>
<evidence type="ECO:0000313" key="4">
    <source>
        <dbReference type="Proteomes" id="UP001321506"/>
    </source>
</evidence>
<protein>
    <submittedName>
        <fullName evidence="3">Ohr family peroxiredoxin</fullName>
    </submittedName>
</protein>